<feature type="region of interest" description="Disordered" evidence="2">
    <location>
        <begin position="1"/>
        <end position="119"/>
    </location>
</feature>
<protein>
    <submittedName>
        <fullName evidence="3">Uncharacterized protein</fullName>
    </submittedName>
</protein>
<evidence type="ECO:0000313" key="4">
    <source>
        <dbReference type="Proteomes" id="UP001432027"/>
    </source>
</evidence>
<feature type="compositionally biased region" description="Basic and acidic residues" evidence="2">
    <location>
        <begin position="20"/>
        <end position="32"/>
    </location>
</feature>
<feature type="compositionally biased region" description="Basic and acidic residues" evidence="2">
    <location>
        <begin position="50"/>
        <end position="60"/>
    </location>
</feature>
<evidence type="ECO:0000256" key="2">
    <source>
        <dbReference type="SAM" id="MobiDB-lite"/>
    </source>
</evidence>
<dbReference type="PANTHER" id="PTHR15276">
    <property type="entry name" value="H4 D10S170 PROTEIN-RELATED"/>
    <property type="match status" value="1"/>
</dbReference>
<accession>A0AAV5UMV0</accession>
<evidence type="ECO:0000313" key="3">
    <source>
        <dbReference type="EMBL" id="GMT07907.1"/>
    </source>
</evidence>
<gene>
    <name evidence="3" type="ORF">PENTCL1PPCAC_30081</name>
</gene>
<organism evidence="3 4">
    <name type="scientific">Pristionchus entomophagus</name>
    <dbReference type="NCBI Taxonomy" id="358040"/>
    <lineage>
        <taxon>Eukaryota</taxon>
        <taxon>Metazoa</taxon>
        <taxon>Ecdysozoa</taxon>
        <taxon>Nematoda</taxon>
        <taxon>Chromadorea</taxon>
        <taxon>Rhabditida</taxon>
        <taxon>Rhabditina</taxon>
        <taxon>Diplogasteromorpha</taxon>
        <taxon>Diplogasteroidea</taxon>
        <taxon>Neodiplogasteridae</taxon>
        <taxon>Pristionchus</taxon>
    </lineage>
</organism>
<proteinExistence type="predicted"/>
<dbReference type="InterPro" id="IPR019152">
    <property type="entry name" value="DUF2046"/>
</dbReference>
<reference evidence="3" key="1">
    <citation type="submission" date="2023-10" db="EMBL/GenBank/DDBJ databases">
        <title>Genome assembly of Pristionchus species.</title>
        <authorList>
            <person name="Yoshida K."/>
            <person name="Sommer R.J."/>
        </authorList>
    </citation>
    <scope>NUCLEOTIDE SEQUENCE</scope>
    <source>
        <strain evidence="3">RS0144</strain>
    </source>
</reference>
<evidence type="ECO:0000256" key="1">
    <source>
        <dbReference type="SAM" id="Coils"/>
    </source>
</evidence>
<feature type="non-terminal residue" evidence="3">
    <location>
        <position position="1"/>
    </location>
</feature>
<feature type="non-terminal residue" evidence="3">
    <location>
        <position position="519"/>
    </location>
</feature>
<keyword evidence="4" id="KW-1185">Reference proteome</keyword>
<feature type="region of interest" description="Disordered" evidence="2">
    <location>
        <begin position="395"/>
        <end position="421"/>
    </location>
</feature>
<dbReference type="PANTHER" id="PTHR15276:SF0">
    <property type="entry name" value="COILED-COIL DOMAIN-CONTAINING PROTEIN 6"/>
    <property type="match status" value="1"/>
</dbReference>
<feature type="region of interest" description="Disordered" evidence="2">
    <location>
        <begin position="479"/>
        <end position="519"/>
    </location>
</feature>
<dbReference type="EMBL" id="BTSX01000006">
    <property type="protein sequence ID" value="GMT07907.1"/>
    <property type="molecule type" value="Genomic_DNA"/>
</dbReference>
<dbReference type="Pfam" id="PF09755">
    <property type="entry name" value="DUF2046"/>
    <property type="match status" value="1"/>
</dbReference>
<sequence>STFRIASSRTFSPTTASSSEGDRRIPDLKEFRVSSSDDLLFRSPTADSSSELRRHSESDRRRRGRSVEASLVSPEEQGAKRSRRAMSSIDMSDGADIPSDESLSVSFSSTSTAPPMHPSSLSAQARIISTAAVEALFTGLGRDHELSRKYPEFYRQIASKRDQIEPRTDRPLQESDVIPQTSEGRLLRDAIEICRDLRRCERVLREKERDFHLLQSQNREIRETYVKIYAKAEQEEEYISNILLKRIQKLKNDKETLAQKYEQEEEYLTNDLMRRIQQLQSERDSLEGKMKTEQGQLIDNLLCTIRRMETEMGNSRKNMDRMRKEKIDQENQLENEQELLFNTLGKQMDQLNNEKRKMQAMLTKAYEMGFLDSMATDAIDSIEKPAPGMFSDASMPERPPSVSGMTQPGDVSPTPKVSRLHHEVTRLRTQIRSKDMVIAELQAKLENKDAQLREAMGSSSESKFVNAIMEATQKYMAEKTSDRVSEMGPPSVPSMVYSEGADMDDSSSRGSFHSDMDIR</sequence>
<comment type="caution">
    <text evidence="3">The sequence shown here is derived from an EMBL/GenBank/DDBJ whole genome shotgun (WGS) entry which is preliminary data.</text>
</comment>
<feature type="compositionally biased region" description="Low complexity" evidence="2">
    <location>
        <begin position="100"/>
        <end position="111"/>
    </location>
</feature>
<dbReference type="AlphaFoldDB" id="A0AAV5UMV0"/>
<feature type="compositionally biased region" description="Polar residues" evidence="2">
    <location>
        <begin position="1"/>
        <end position="19"/>
    </location>
</feature>
<feature type="coiled-coil region" evidence="1">
    <location>
        <begin position="197"/>
        <end position="368"/>
    </location>
</feature>
<keyword evidence="1" id="KW-0175">Coiled coil</keyword>
<dbReference type="Proteomes" id="UP001432027">
    <property type="component" value="Unassembled WGS sequence"/>
</dbReference>
<name>A0AAV5UMV0_9BILA</name>